<proteinExistence type="predicted"/>
<gene>
    <name evidence="1" type="ORF">T4E_8149</name>
</gene>
<accession>A0A0V0XK80</accession>
<sequence length="64" mass="7399">MVVAMSLQQAGGIYIYNTRFKKNWPIQKEIVFPNPQLPQYALPHFPSIFNADTQSHIGNVLLRR</sequence>
<dbReference type="Proteomes" id="UP000054815">
    <property type="component" value="Unassembled WGS sequence"/>
</dbReference>
<evidence type="ECO:0000313" key="1">
    <source>
        <dbReference type="EMBL" id="KRX88394.1"/>
    </source>
</evidence>
<evidence type="ECO:0000313" key="2">
    <source>
        <dbReference type="Proteomes" id="UP000054815"/>
    </source>
</evidence>
<protein>
    <submittedName>
        <fullName evidence="1">Uncharacterized protein</fullName>
    </submittedName>
</protein>
<dbReference type="EMBL" id="JYDU01000238">
    <property type="protein sequence ID" value="KRX88394.1"/>
    <property type="molecule type" value="Genomic_DNA"/>
</dbReference>
<organism evidence="1 2">
    <name type="scientific">Trichinella pseudospiralis</name>
    <name type="common">Parasitic roundworm</name>
    <dbReference type="NCBI Taxonomy" id="6337"/>
    <lineage>
        <taxon>Eukaryota</taxon>
        <taxon>Metazoa</taxon>
        <taxon>Ecdysozoa</taxon>
        <taxon>Nematoda</taxon>
        <taxon>Enoplea</taxon>
        <taxon>Dorylaimia</taxon>
        <taxon>Trichinellida</taxon>
        <taxon>Trichinellidae</taxon>
        <taxon>Trichinella</taxon>
    </lineage>
</organism>
<dbReference type="AlphaFoldDB" id="A0A0V0XK80"/>
<reference evidence="1 2" key="1">
    <citation type="submission" date="2015-01" db="EMBL/GenBank/DDBJ databases">
        <title>Evolution of Trichinella species and genotypes.</title>
        <authorList>
            <person name="Korhonen P.K."/>
            <person name="Edoardo P."/>
            <person name="Giuseppe L.R."/>
            <person name="Gasser R.B."/>
        </authorList>
    </citation>
    <scope>NUCLEOTIDE SEQUENCE [LARGE SCALE GENOMIC DNA]</scope>
    <source>
        <strain evidence="1">ISS141</strain>
    </source>
</reference>
<name>A0A0V0XK80_TRIPS</name>
<comment type="caution">
    <text evidence="1">The sequence shown here is derived from an EMBL/GenBank/DDBJ whole genome shotgun (WGS) entry which is preliminary data.</text>
</comment>